<accession>A0A5J5I7X2</accession>
<organism evidence="2 3">
    <name type="scientific">Sphingobium limneticum</name>
    <dbReference type="NCBI Taxonomy" id="1007511"/>
    <lineage>
        <taxon>Bacteria</taxon>
        <taxon>Pseudomonadati</taxon>
        <taxon>Pseudomonadota</taxon>
        <taxon>Alphaproteobacteria</taxon>
        <taxon>Sphingomonadales</taxon>
        <taxon>Sphingomonadaceae</taxon>
        <taxon>Sphingobium</taxon>
    </lineage>
</organism>
<evidence type="ECO:0000313" key="1">
    <source>
        <dbReference type="EMBL" id="KAA9019686.1"/>
    </source>
</evidence>
<dbReference type="AlphaFoldDB" id="A0A5J5I7X2"/>
<protein>
    <submittedName>
        <fullName evidence="2">ATP phosphoribosyltransferase regulatory subunit</fullName>
    </submittedName>
</protein>
<reference evidence="3 4" key="1">
    <citation type="submission" date="2019-09" db="EMBL/GenBank/DDBJ databases">
        <authorList>
            <person name="Feng G."/>
        </authorList>
    </citation>
    <scope>NUCLEOTIDE SEQUENCE [LARGE SCALE GENOMIC DNA]</scope>
    <source>
        <strain evidence="2 3">KACC 19283</strain>
        <strain evidence="1 4">KACC 19284</strain>
    </source>
</reference>
<gene>
    <name evidence="2" type="ORF">F4U95_05430</name>
    <name evidence="1" type="ORF">F4U96_05430</name>
</gene>
<evidence type="ECO:0000313" key="4">
    <source>
        <dbReference type="Proteomes" id="UP000326364"/>
    </source>
</evidence>
<evidence type="ECO:0000313" key="3">
    <source>
        <dbReference type="Proteomes" id="UP000325933"/>
    </source>
</evidence>
<evidence type="ECO:0000313" key="2">
    <source>
        <dbReference type="EMBL" id="KAA9032144.1"/>
    </source>
</evidence>
<sequence>MGMFDDLIGKFGGLEAIAAQIGLTPEQMQGLFSEISAKIGSGETSVTALAEVAAEHGVSADKLQELLGTFGGPEAILGQLGGFFDKDGDGNPMNELGGIAKGLFG</sequence>
<proteinExistence type="predicted"/>
<name>A0A5J5I7X2_9SPHN</name>
<dbReference type="EMBL" id="VYQA01000003">
    <property type="protein sequence ID" value="KAA9032144.1"/>
    <property type="molecule type" value="Genomic_DNA"/>
</dbReference>
<keyword evidence="4" id="KW-1185">Reference proteome</keyword>
<keyword evidence="2" id="KW-0808">Transferase</keyword>
<dbReference type="EMBL" id="VYQB01000003">
    <property type="protein sequence ID" value="KAA9019686.1"/>
    <property type="molecule type" value="Genomic_DNA"/>
</dbReference>
<keyword evidence="2" id="KW-0328">Glycosyltransferase</keyword>
<dbReference type="Proteomes" id="UP000326364">
    <property type="component" value="Unassembled WGS sequence"/>
</dbReference>
<comment type="caution">
    <text evidence="2">The sequence shown here is derived from an EMBL/GenBank/DDBJ whole genome shotgun (WGS) entry which is preliminary data.</text>
</comment>
<dbReference type="Proteomes" id="UP000325933">
    <property type="component" value="Unassembled WGS sequence"/>
</dbReference>
<dbReference type="RefSeq" id="WP_120249253.1">
    <property type="nucleotide sequence ID" value="NZ_JBNNIY010000012.1"/>
</dbReference>
<dbReference type="GO" id="GO:0016757">
    <property type="term" value="F:glycosyltransferase activity"/>
    <property type="evidence" value="ECO:0007669"/>
    <property type="project" value="UniProtKB-KW"/>
</dbReference>